<proteinExistence type="predicted"/>
<name>A0A6J6GF56_9ZZZZ</name>
<gene>
    <name evidence="1" type="ORF">UFOPK1843_00066</name>
</gene>
<dbReference type="AlphaFoldDB" id="A0A6J6GF56"/>
<dbReference type="EMBL" id="CAEZUR010000003">
    <property type="protein sequence ID" value="CAB4599962.1"/>
    <property type="molecule type" value="Genomic_DNA"/>
</dbReference>
<protein>
    <submittedName>
        <fullName evidence="1">Unannotated protein</fullName>
    </submittedName>
</protein>
<organism evidence="1">
    <name type="scientific">freshwater metagenome</name>
    <dbReference type="NCBI Taxonomy" id="449393"/>
    <lineage>
        <taxon>unclassified sequences</taxon>
        <taxon>metagenomes</taxon>
        <taxon>ecological metagenomes</taxon>
    </lineage>
</organism>
<reference evidence="1" key="1">
    <citation type="submission" date="2020-05" db="EMBL/GenBank/DDBJ databases">
        <authorList>
            <person name="Chiriac C."/>
            <person name="Salcher M."/>
            <person name="Ghai R."/>
            <person name="Kavagutti S V."/>
        </authorList>
    </citation>
    <scope>NUCLEOTIDE SEQUENCE</scope>
</reference>
<evidence type="ECO:0000313" key="1">
    <source>
        <dbReference type="EMBL" id="CAB4599962.1"/>
    </source>
</evidence>
<accession>A0A6J6GF56</accession>
<sequence length="97" mass="11369">MIHVDEQVAVAVNGTGEPIGFKWRNANFLVANKPMRWFARREWWAEAVRVQRGIGRDVIEVEMWRLMASDLLSKTCQQYELLHAVGKDDWRLVLVYP</sequence>